<evidence type="ECO:0000313" key="2">
    <source>
        <dbReference type="Proteomes" id="UP000006882"/>
    </source>
</evidence>
<dbReference type="InterPro" id="IPR008914">
    <property type="entry name" value="PEBP"/>
</dbReference>
<dbReference type="AlphaFoldDB" id="M5XQE7"/>
<protein>
    <submittedName>
        <fullName evidence="1">Uncharacterized protein</fullName>
    </submittedName>
</protein>
<dbReference type="InterPro" id="IPR036610">
    <property type="entry name" value="PEBP-like_sf"/>
</dbReference>
<dbReference type="EMBL" id="CM007651">
    <property type="protein sequence ID" value="ONI26122.1"/>
    <property type="molecule type" value="Genomic_DNA"/>
</dbReference>
<name>M5XQE7_PRUPE</name>
<gene>
    <name evidence="1" type="ORF">PRUPE_1G005200</name>
</gene>
<dbReference type="Gramene" id="ONI26122">
    <property type="protein sequence ID" value="ONI26122"/>
    <property type="gene ID" value="PRUPE_1G005200"/>
</dbReference>
<dbReference type="SUPFAM" id="SSF49777">
    <property type="entry name" value="PEBP-like"/>
    <property type="match status" value="1"/>
</dbReference>
<accession>M5XQE7</accession>
<reference evidence="1 2" key="1">
    <citation type="journal article" date="2013" name="Nat. Genet.">
        <title>The high-quality draft genome of peach (Prunus persica) identifies unique patterns of genetic diversity, domestication and genome evolution.</title>
        <authorList>
            <consortium name="International Peach Genome Initiative"/>
            <person name="Verde I."/>
            <person name="Abbott A.G."/>
            <person name="Scalabrin S."/>
            <person name="Jung S."/>
            <person name="Shu S."/>
            <person name="Marroni F."/>
            <person name="Zhebentyayeva T."/>
            <person name="Dettori M.T."/>
            <person name="Grimwood J."/>
            <person name="Cattonaro F."/>
            <person name="Zuccolo A."/>
            <person name="Rossini L."/>
            <person name="Jenkins J."/>
            <person name="Vendramin E."/>
            <person name="Meisel L.A."/>
            <person name="Decroocq V."/>
            <person name="Sosinski B."/>
            <person name="Prochnik S."/>
            <person name="Mitros T."/>
            <person name="Policriti A."/>
            <person name="Cipriani G."/>
            <person name="Dondini L."/>
            <person name="Ficklin S."/>
            <person name="Goodstein D.M."/>
            <person name="Xuan P."/>
            <person name="Del Fabbro C."/>
            <person name="Aramini V."/>
            <person name="Copetti D."/>
            <person name="Gonzalez S."/>
            <person name="Horner D.S."/>
            <person name="Falchi R."/>
            <person name="Lucas S."/>
            <person name="Mica E."/>
            <person name="Maldonado J."/>
            <person name="Lazzari B."/>
            <person name="Bielenberg D."/>
            <person name="Pirona R."/>
            <person name="Miculan M."/>
            <person name="Barakat A."/>
            <person name="Testolin R."/>
            <person name="Stella A."/>
            <person name="Tartarini S."/>
            <person name="Tonutti P."/>
            <person name="Arus P."/>
            <person name="Orellana A."/>
            <person name="Wells C."/>
            <person name="Main D."/>
            <person name="Vizzotto G."/>
            <person name="Silva H."/>
            <person name="Salamini F."/>
            <person name="Schmutz J."/>
            <person name="Morgante M."/>
            <person name="Rokhsar D.S."/>
        </authorList>
    </citation>
    <scope>NUCLEOTIDE SEQUENCE [LARGE SCALE GENOMIC DNA]</scope>
    <source>
        <strain evidence="2">cv. Nemared</strain>
    </source>
</reference>
<evidence type="ECO:0000313" key="1">
    <source>
        <dbReference type="EMBL" id="ONI26122.1"/>
    </source>
</evidence>
<keyword evidence="2" id="KW-1185">Reference proteome</keyword>
<sequence length="100" mass="11411">MAASNEFRLTSPGIDHEGRLPRKYTLEVTKNLALAVQDIDAPEPKYPIVLWTHWLVVNIQPVLEVAMHDPSFKFKLYALDDKMHLGNKVTKEKLLETIDG</sequence>
<dbReference type="Pfam" id="PF01161">
    <property type="entry name" value="PBP"/>
    <property type="match status" value="1"/>
</dbReference>
<dbReference type="Proteomes" id="UP000006882">
    <property type="component" value="Chromosome G1"/>
</dbReference>
<dbReference type="STRING" id="3760.M5XQE7"/>
<organism evidence="1 2">
    <name type="scientific">Prunus persica</name>
    <name type="common">Peach</name>
    <name type="synonym">Amygdalus persica</name>
    <dbReference type="NCBI Taxonomy" id="3760"/>
    <lineage>
        <taxon>Eukaryota</taxon>
        <taxon>Viridiplantae</taxon>
        <taxon>Streptophyta</taxon>
        <taxon>Embryophyta</taxon>
        <taxon>Tracheophyta</taxon>
        <taxon>Spermatophyta</taxon>
        <taxon>Magnoliopsida</taxon>
        <taxon>eudicotyledons</taxon>
        <taxon>Gunneridae</taxon>
        <taxon>Pentapetalae</taxon>
        <taxon>rosids</taxon>
        <taxon>fabids</taxon>
        <taxon>Rosales</taxon>
        <taxon>Rosaceae</taxon>
        <taxon>Amygdaloideae</taxon>
        <taxon>Amygdaleae</taxon>
        <taxon>Prunus</taxon>
    </lineage>
</organism>
<proteinExistence type="predicted"/>
<dbReference type="HOGENOM" id="CLU_2311001_0_0_1"/>
<dbReference type="Gene3D" id="3.90.280.10">
    <property type="entry name" value="PEBP-like"/>
    <property type="match status" value="1"/>
</dbReference>